<accession>A0A7Y2H3M1</accession>
<dbReference type="AlphaFoldDB" id="A0A7Y2H3M1"/>
<protein>
    <submittedName>
        <fullName evidence="1">Uncharacterized protein</fullName>
    </submittedName>
</protein>
<evidence type="ECO:0000313" key="1">
    <source>
        <dbReference type="EMBL" id="NNF08211.1"/>
    </source>
</evidence>
<comment type="caution">
    <text evidence="1">The sequence shown here is derived from an EMBL/GenBank/DDBJ whole genome shotgun (WGS) entry which is preliminary data.</text>
</comment>
<gene>
    <name evidence="1" type="ORF">HKN21_15715</name>
</gene>
<name>A0A7Y2H3M1_UNCEI</name>
<reference evidence="1 2" key="1">
    <citation type="submission" date="2020-03" db="EMBL/GenBank/DDBJ databases">
        <title>Metabolic flexibility allows generalist bacteria to become dominant in a frequently disturbed ecosystem.</title>
        <authorList>
            <person name="Chen Y.-J."/>
            <person name="Leung P.M."/>
            <person name="Bay S.K."/>
            <person name="Hugenholtz P."/>
            <person name="Kessler A.J."/>
            <person name="Shelley G."/>
            <person name="Waite D.W."/>
            <person name="Cook P.L."/>
            <person name="Greening C."/>
        </authorList>
    </citation>
    <scope>NUCLEOTIDE SEQUENCE [LARGE SCALE GENOMIC DNA]</scope>
    <source>
        <strain evidence="1">SS_bin_28</strain>
    </source>
</reference>
<feature type="non-terminal residue" evidence="1">
    <location>
        <position position="1"/>
    </location>
</feature>
<dbReference type="EMBL" id="JABDJR010000630">
    <property type="protein sequence ID" value="NNF08211.1"/>
    <property type="molecule type" value="Genomic_DNA"/>
</dbReference>
<dbReference type="Proteomes" id="UP000547674">
    <property type="component" value="Unassembled WGS sequence"/>
</dbReference>
<proteinExistence type="predicted"/>
<organism evidence="1 2">
    <name type="scientific">Eiseniibacteriota bacterium</name>
    <dbReference type="NCBI Taxonomy" id="2212470"/>
    <lineage>
        <taxon>Bacteria</taxon>
        <taxon>Candidatus Eiseniibacteriota</taxon>
    </lineage>
</organism>
<sequence length="158" mass="18139">LESDYYKGEMLNLLLRNPEHLSLDLVMKTAKTLESDYELAETLTKVSRENNLTGNQVEDFLKLANQLDSDYDFGRVMESLLKHQDTTPALARRIIVSAKENLDSDYELAQLLLRVNKEIHVRDDARLEELYLHAAQSLGSEWERGRVLDAAFGKGKMR</sequence>
<evidence type="ECO:0000313" key="2">
    <source>
        <dbReference type="Proteomes" id="UP000547674"/>
    </source>
</evidence>